<protein>
    <recommendedName>
        <fullName evidence="1">DUF2202 domain-containing protein</fullName>
    </recommendedName>
</protein>
<sequence length="440" mass="49467">MSPRDEVGAEVMKNRRDFLKMAGVLSGSLLLDNEILLGAQNNTLSSPLQKKIAQIWHNERLRASLALVFSQNFNDDLLYTMGKWSASNRRLVLDEIVNLYSVDLSQTPNENLLYTTEQLKAMKLGEFPSTKMRNQYDTLKNEGLSSQEKAFLTLGKVSVDSIEEIKSYLSAFSNYKKIQENLTYLIDGSMGHYWAINQKLIALGVVEGCCKAGSRYCKTAKEYPIAYGADHLDGDLTLTSEQRHALAHMWSEEKMAHDAYEAAYGLYPYLRIFRNIGHWSEVQHLSSVEELVSLYNIDVNDYSNTQAHYKPQELRKMGAGDYAISDFEDRYSNTLIPYAKESDVKALKLGCMVEVQDIRDLTGFLGQVGGNKYLEKTFKYLIAGSQSHYWAFHYALKAMGIAQGCCSVGADYCKTSDEYPSGSGDGLLASLWSQSKTIVV</sequence>
<reference evidence="2" key="1">
    <citation type="submission" date="2016-10" db="EMBL/GenBank/DDBJ databases">
        <authorList>
            <person name="de Groot N.N."/>
        </authorList>
    </citation>
    <scope>NUCLEOTIDE SEQUENCE</scope>
</reference>
<evidence type="ECO:0000313" key="2">
    <source>
        <dbReference type="EMBL" id="SFV66155.1"/>
    </source>
</evidence>
<gene>
    <name evidence="2" type="ORF">MNB_SM-6-821</name>
</gene>
<organism evidence="2">
    <name type="scientific">hydrothermal vent metagenome</name>
    <dbReference type="NCBI Taxonomy" id="652676"/>
    <lineage>
        <taxon>unclassified sequences</taxon>
        <taxon>metagenomes</taxon>
        <taxon>ecological metagenomes</taxon>
    </lineage>
</organism>
<evidence type="ECO:0000259" key="1">
    <source>
        <dbReference type="Pfam" id="PF09968"/>
    </source>
</evidence>
<dbReference type="InterPro" id="IPR012347">
    <property type="entry name" value="Ferritin-like"/>
</dbReference>
<dbReference type="EMBL" id="FPHK01000099">
    <property type="protein sequence ID" value="SFV66155.1"/>
    <property type="molecule type" value="Genomic_DNA"/>
</dbReference>
<name>A0A1W1CKA2_9ZZZZ</name>
<dbReference type="Pfam" id="PF09968">
    <property type="entry name" value="DUF2202"/>
    <property type="match status" value="1"/>
</dbReference>
<accession>A0A1W1CKA2</accession>
<dbReference type="InterPro" id="IPR019243">
    <property type="entry name" value="DUF2202"/>
</dbReference>
<proteinExistence type="predicted"/>
<dbReference type="Gene3D" id="1.20.1260.10">
    <property type="match status" value="2"/>
</dbReference>
<feature type="domain" description="DUF2202" evidence="1">
    <location>
        <begin position="245"/>
        <end position="401"/>
    </location>
</feature>
<dbReference type="AlphaFoldDB" id="A0A1W1CKA2"/>